<comment type="similarity">
    <text evidence="1">Belongs to the universal ribosomal protein uS11 family.</text>
</comment>
<dbReference type="FunCoup" id="A0A0D2AIV4">
    <property type="interactions" value="156"/>
</dbReference>
<dbReference type="InterPro" id="IPR036967">
    <property type="entry name" value="Ribosomal_uS11_sf"/>
</dbReference>
<evidence type="ECO:0000256" key="2">
    <source>
        <dbReference type="ARBA" id="ARBA00022980"/>
    </source>
</evidence>
<dbReference type="PANTHER" id="PTHR11759">
    <property type="entry name" value="40S RIBOSOMAL PROTEIN S14/30S RIBOSOMAL PROTEIN S11"/>
    <property type="match status" value="1"/>
</dbReference>
<dbReference type="VEuPathDB" id="FungiDB:PV09_02523"/>
<dbReference type="HOGENOM" id="CLU_072439_0_0_1"/>
<accession>A0A0D2AIV4</accession>
<organism evidence="5 6">
    <name type="scientific">Verruconis gallopava</name>
    <dbReference type="NCBI Taxonomy" id="253628"/>
    <lineage>
        <taxon>Eukaryota</taxon>
        <taxon>Fungi</taxon>
        <taxon>Dikarya</taxon>
        <taxon>Ascomycota</taxon>
        <taxon>Pezizomycotina</taxon>
        <taxon>Dothideomycetes</taxon>
        <taxon>Pleosporomycetidae</taxon>
        <taxon>Venturiales</taxon>
        <taxon>Sympoventuriaceae</taxon>
        <taxon>Verruconis</taxon>
    </lineage>
</organism>
<keyword evidence="2" id="KW-0689">Ribosomal protein</keyword>
<name>A0A0D2AIV4_9PEZI</name>
<dbReference type="GeneID" id="27310496"/>
<feature type="compositionally biased region" description="Polar residues" evidence="4">
    <location>
        <begin position="49"/>
        <end position="61"/>
    </location>
</feature>
<evidence type="ECO:0000313" key="6">
    <source>
        <dbReference type="Proteomes" id="UP000053259"/>
    </source>
</evidence>
<dbReference type="InterPro" id="IPR001971">
    <property type="entry name" value="Ribosomal_uS11"/>
</dbReference>
<evidence type="ECO:0008006" key="7">
    <source>
        <dbReference type="Google" id="ProtNLM"/>
    </source>
</evidence>
<evidence type="ECO:0000256" key="4">
    <source>
        <dbReference type="SAM" id="MobiDB-lite"/>
    </source>
</evidence>
<keyword evidence="3" id="KW-0687">Ribonucleoprotein</keyword>
<evidence type="ECO:0000256" key="1">
    <source>
        <dbReference type="ARBA" id="ARBA00006194"/>
    </source>
</evidence>
<evidence type="ECO:0000256" key="3">
    <source>
        <dbReference type="ARBA" id="ARBA00023274"/>
    </source>
</evidence>
<proteinExistence type="inferred from homology"/>
<dbReference type="EMBL" id="KN847534">
    <property type="protein sequence ID" value="KIW06843.1"/>
    <property type="molecule type" value="Genomic_DNA"/>
</dbReference>
<dbReference type="STRING" id="253628.A0A0D2AIV4"/>
<dbReference type="Gene3D" id="3.30.420.80">
    <property type="entry name" value="Ribosomal protein S11"/>
    <property type="match status" value="1"/>
</dbReference>
<dbReference type="GO" id="GO:0005840">
    <property type="term" value="C:ribosome"/>
    <property type="evidence" value="ECO:0007669"/>
    <property type="project" value="UniProtKB-KW"/>
</dbReference>
<gene>
    <name evidence="5" type="ORF">PV09_02523</name>
</gene>
<dbReference type="AlphaFoldDB" id="A0A0D2AIV4"/>
<dbReference type="Proteomes" id="UP000053259">
    <property type="component" value="Unassembled WGS sequence"/>
</dbReference>
<dbReference type="HAMAP" id="MF_01310">
    <property type="entry name" value="Ribosomal_uS11"/>
    <property type="match status" value="1"/>
</dbReference>
<dbReference type="SUPFAM" id="SSF53137">
    <property type="entry name" value="Translational machinery components"/>
    <property type="match status" value="1"/>
</dbReference>
<feature type="region of interest" description="Disordered" evidence="4">
    <location>
        <begin position="19"/>
        <end position="66"/>
    </location>
</feature>
<evidence type="ECO:0000313" key="5">
    <source>
        <dbReference type="EMBL" id="KIW06843.1"/>
    </source>
</evidence>
<reference evidence="5 6" key="1">
    <citation type="submission" date="2015-01" db="EMBL/GenBank/DDBJ databases">
        <title>The Genome Sequence of Ochroconis gallopava CBS43764.</title>
        <authorList>
            <consortium name="The Broad Institute Genomics Platform"/>
            <person name="Cuomo C."/>
            <person name="de Hoog S."/>
            <person name="Gorbushina A."/>
            <person name="Stielow B."/>
            <person name="Teixiera M."/>
            <person name="Abouelleil A."/>
            <person name="Chapman S.B."/>
            <person name="Priest M."/>
            <person name="Young S.K."/>
            <person name="Wortman J."/>
            <person name="Nusbaum C."/>
            <person name="Birren B."/>
        </authorList>
    </citation>
    <scope>NUCLEOTIDE SEQUENCE [LARGE SCALE GENOMIC DNA]</scope>
    <source>
        <strain evidence="5 6">CBS 43764</strain>
    </source>
</reference>
<dbReference type="RefSeq" id="XP_016216712.1">
    <property type="nucleotide sequence ID" value="XM_016355576.1"/>
</dbReference>
<dbReference type="OrthoDB" id="1654884at2759"/>
<sequence length="268" mass="29849">MPPNPSLSRLFRPSICSSCRQSMRKGPQATFSTSAYRSAEQDRPDRLTTDQSNSSSATNPDAESKERAYKELRALAEGIDVEHTNVDRRTSSANMMANIERAQFDVPAYRPGQEPAVMALLAKARREPHHLHVYSHKHNTHIVLTRPNREPILSFSTGNIGFRKGQRGSFDAAFQLSAYVMRTIADKGLLRSARDSQFAEGTTSTRRIEAPIKELEVVLKGFGKGRDAVIKALLGTEGRLLRERIVMISDDTKVKFGGPRGMNPRRLG</sequence>
<dbReference type="GO" id="GO:0006412">
    <property type="term" value="P:translation"/>
    <property type="evidence" value="ECO:0007669"/>
    <property type="project" value="InterPro"/>
</dbReference>
<protein>
    <recommendedName>
        <fullName evidence="7">Ribosomal protein S11</fullName>
    </recommendedName>
</protein>
<keyword evidence="6" id="KW-1185">Reference proteome</keyword>
<dbReference type="InParanoid" id="A0A0D2AIV4"/>
<feature type="compositionally biased region" description="Basic and acidic residues" evidence="4">
    <location>
        <begin position="39"/>
        <end position="48"/>
    </location>
</feature>
<dbReference type="GO" id="GO:1990904">
    <property type="term" value="C:ribonucleoprotein complex"/>
    <property type="evidence" value="ECO:0007669"/>
    <property type="project" value="UniProtKB-KW"/>
</dbReference>
<dbReference type="GO" id="GO:0003735">
    <property type="term" value="F:structural constituent of ribosome"/>
    <property type="evidence" value="ECO:0007669"/>
    <property type="project" value="InterPro"/>
</dbReference>